<keyword evidence="11" id="KW-0411">Iron-sulfur</keyword>
<comment type="similarity">
    <text evidence="3 14">Belongs to the Nth/MutY family.</text>
</comment>
<dbReference type="Gene3D" id="1.10.340.30">
    <property type="entry name" value="Hypothetical protein, domain 2"/>
    <property type="match status" value="1"/>
</dbReference>
<evidence type="ECO:0000313" key="16">
    <source>
        <dbReference type="EMBL" id="SFN12834.1"/>
    </source>
</evidence>
<name>A0A1I4WG38_9GAMM</name>
<dbReference type="SMART" id="SM00525">
    <property type="entry name" value="FES"/>
    <property type="match status" value="1"/>
</dbReference>
<dbReference type="EC" id="3.2.2.31" evidence="4 14"/>
<dbReference type="GO" id="GO:0032357">
    <property type="term" value="F:oxidized purine DNA binding"/>
    <property type="evidence" value="ECO:0007669"/>
    <property type="project" value="TreeGrafter"/>
</dbReference>
<dbReference type="InterPro" id="IPR000445">
    <property type="entry name" value="HhH_motif"/>
</dbReference>
<dbReference type="InterPro" id="IPR044298">
    <property type="entry name" value="MIG/MutY"/>
</dbReference>
<dbReference type="GO" id="GO:0051539">
    <property type="term" value="F:4 iron, 4 sulfur cluster binding"/>
    <property type="evidence" value="ECO:0007669"/>
    <property type="project" value="UniProtKB-UniRule"/>
</dbReference>
<keyword evidence="13 14" id="KW-0326">Glycosidase</keyword>
<evidence type="ECO:0000256" key="8">
    <source>
        <dbReference type="ARBA" id="ARBA00022763"/>
    </source>
</evidence>
<comment type="function">
    <text evidence="2">Adenine glycosylase active on G-A mispairs. MutY also corrects error-prone DNA synthesis past GO lesions which are due to the oxidatively damaged form of guanine: 7,8-dihydro-8-oxoguanine (8-oxo-dGTP).</text>
</comment>
<dbReference type="Pfam" id="PF00633">
    <property type="entry name" value="HHH"/>
    <property type="match status" value="1"/>
</dbReference>
<accession>A0A1I4WG38</accession>
<gene>
    <name evidence="16" type="ORF">SAMN05216289_1052</name>
</gene>
<evidence type="ECO:0000256" key="7">
    <source>
        <dbReference type="ARBA" id="ARBA00022723"/>
    </source>
</evidence>
<evidence type="ECO:0000313" key="17">
    <source>
        <dbReference type="Proteomes" id="UP000198575"/>
    </source>
</evidence>
<dbReference type="InterPro" id="IPR003265">
    <property type="entry name" value="HhH-GPD_domain"/>
</dbReference>
<evidence type="ECO:0000256" key="2">
    <source>
        <dbReference type="ARBA" id="ARBA00002933"/>
    </source>
</evidence>
<proteinExistence type="inferred from homology"/>
<dbReference type="SMART" id="SM00478">
    <property type="entry name" value="ENDO3c"/>
    <property type="match status" value="1"/>
</dbReference>
<dbReference type="GO" id="GO:0000701">
    <property type="term" value="F:purine-specific mismatch base pair DNA N-glycosylase activity"/>
    <property type="evidence" value="ECO:0007669"/>
    <property type="project" value="UniProtKB-EC"/>
</dbReference>
<dbReference type="Gene3D" id="1.10.1670.10">
    <property type="entry name" value="Helix-hairpin-Helix base-excision DNA repair enzymes (C-terminal)"/>
    <property type="match status" value="1"/>
</dbReference>
<evidence type="ECO:0000256" key="11">
    <source>
        <dbReference type="ARBA" id="ARBA00023014"/>
    </source>
</evidence>
<evidence type="ECO:0000256" key="9">
    <source>
        <dbReference type="ARBA" id="ARBA00022801"/>
    </source>
</evidence>
<dbReference type="AlphaFoldDB" id="A0A1I4WG38"/>
<dbReference type="STRING" id="578942.SAMN05216289_1052"/>
<dbReference type="GO" id="GO:0034039">
    <property type="term" value="F:8-oxo-7,8-dihydroguanine DNA N-glycosylase activity"/>
    <property type="evidence" value="ECO:0007669"/>
    <property type="project" value="TreeGrafter"/>
</dbReference>
<dbReference type="InterPro" id="IPR029119">
    <property type="entry name" value="MutY_C"/>
</dbReference>
<evidence type="ECO:0000256" key="4">
    <source>
        <dbReference type="ARBA" id="ARBA00012045"/>
    </source>
</evidence>
<dbReference type="PROSITE" id="PS00764">
    <property type="entry name" value="ENDONUCLEASE_III_1"/>
    <property type="match status" value="1"/>
</dbReference>
<dbReference type="InterPro" id="IPR005760">
    <property type="entry name" value="A/G_AdeGlyc_MutY"/>
</dbReference>
<evidence type="ECO:0000256" key="14">
    <source>
        <dbReference type="RuleBase" id="RU365096"/>
    </source>
</evidence>
<comment type="catalytic activity">
    <reaction evidence="1 14">
        <text>Hydrolyzes free adenine bases from 7,8-dihydro-8-oxoguanine:adenine mismatched double-stranded DNA, leaving an apurinic site.</text>
        <dbReference type="EC" id="3.2.2.31"/>
    </reaction>
</comment>
<dbReference type="GO" id="GO:0046872">
    <property type="term" value="F:metal ion binding"/>
    <property type="evidence" value="ECO:0007669"/>
    <property type="project" value="UniProtKB-UniRule"/>
</dbReference>
<dbReference type="Pfam" id="PF00730">
    <property type="entry name" value="HhH-GPD"/>
    <property type="match status" value="1"/>
</dbReference>
<dbReference type="FunFam" id="1.10.340.30:FF:000002">
    <property type="entry name" value="Adenine DNA glycosylase"/>
    <property type="match status" value="1"/>
</dbReference>
<dbReference type="InterPro" id="IPR015797">
    <property type="entry name" value="NUDIX_hydrolase-like_dom_sf"/>
</dbReference>
<dbReference type="InterPro" id="IPR003651">
    <property type="entry name" value="Endonuclease3_FeS-loop_motif"/>
</dbReference>
<dbReference type="Pfam" id="PF14815">
    <property type="entry name" value="NUDIX_4"/>
    <property type="match status" value="1"/>
</dbReference>
<dbReference type="CDD" id="cd03431">
    <property type="entry name" value="NUDIX_DNA_Glycosylase_C-MutY"/>
    <property type="match status" value="1"/>
</dbReference>
<dbReference type="GO" id="GO:0006298">
    <property type="term" value="P:mismatch repair"/>
    <property type="evidence" value="ECO:0007669"/>
    <property type="project" value="TreeGrafter"/>
</dbReference>
<keyword evidence="7" id="KW-0479">Metal-binding</keyword>
<evidence type="ECO:0000256" key="10">
    <source>
        <dbReference type="ARBA" id="ARBA00023004"/>
    </source>
</evidence>
<evidence type="ECO:0000256" key="6">
    <source>
        <dbReference type="ARBA" id="ARBA00022485"/>
    </source>
</evidence>
<comment type="cofactor">
    <cofactor evidence="14">
        <name>[4Fe-4S] cluster</name>
        <dbReference type="ChEBI" id="CHEBI:49883"/>
    </cofactor>
    <text evidence="14">Binds 1 [4Fe-4S] cluster.</text>
</comment>
<dbReference type="Gene3D" id="3.90.79.10">
    <property type="entry name" value="Nucleoside Triphosphate Pyrophosphohydrolase"/>
    <property type="match status" value="1"/>
</dbReference>
<dbReference type="Proteomes" id="UP000198575">
    <property type="component" value="Unassembled WGS sequence"/>
</dbReference>
<evidence type="ECO:0000256" key="5">
    <source>
        <dbReference type="ARBA" id="ARBA00022023"/>
    </source>
</evidence>
<dbReference type="Pfam" id="PF10576">
    <property type="entry name" value="EndIII_4Fe-2S"/>
    <property type="match status" value="1"/>
</dbReference>
<dbReference type="EMBL" id="FOVF01000005">
    <property type="protein sequence ID" value="SFN12834.1"/>
    <property type="molecule type" value="Genomic_DNA"/>
</dbReference>
<dbReference type="SUPFAM" id="SSF55811">
    <property type="entry name" value="Nudix"/>
    <property type="match status" value="1"/>
</dbReference>
<evidence type="ECO:0000256" key="1">
    <source>
        <dbReference type="ARBA" id="ARBA00000843"/>
    </source>
</evidence>
<dbReference type="InterPro" id="IPR023170">
    <property type="entry name" value="HhH_base_excis_C"/>
</dbReference>
<feature type="domain" description="HhH-GPD" evidence="15">
    <location>
        <begin position="53"/>
        <end position="204"/>
    </location>
</feature>
<keyword evidence="6" id="KW-0004">4Fe-4S</keyword>
<dbReference type="GO" id="GO:0035485">
    <property type="term" value="F:adenine/guanine mispair binding"/>
    <property type="evidence" value="ECO:0007669"/>
    <property type="project" value="TreeGrafter"/>
</dbReference>
<dbReference type="InterPro" id="IPR011257">
    <property type="entry name" value="DNA_glycosylase"/>
</dbReference>
<protein>
    <recommendedName>
        <fullName evidence="5 14">Adenine DNA glycosylase</fullName>
        <ecNumber evidence="4 14">3.2.2.31</ecNumber>
    </recommendedName>
</protein>
<dbReference type="SUPFAM" id="SSF48150">
    <property type="entry name" value="DNA-glycosylase"/>
    <property type="match status" value="1"/>
</dbReference>
<dbReference type="PANTHER" id="PTHR42944">
    <property type="entry name" value="ADENINE DNA GLYCOSYLASE"/>
    <property type="match status" value="1"/>
</dbReference>
<dbReference type="InterPro" id="IPR004035">
    <property type="entry name" value="Endouclease-III_FeS-bd_BS"/>
</dbReference>
<evidence type="ECO:0000256" key="13">
    <source>
        <dbReference type="ARBA" id="ARBA00023295"/>
    </source>
</evidence>
<keyword evidence="9" id="KW-0378">Hydrolase</keyword>
<keyword evidence="12" id="KW-0234">DNA repair</keyword>
<dbReference type="CDD" id="cd00056">
    <property type="entry name" value="ENDO3c"/>
    <property type="match status" value="1"/>
</dbReference>
<dbReference type="PANTHER" id="PTHR42944:SF1">
    <property type="entry name" value="ADENINE DNA GLYCOSYLASE"/>
    <property type="match status" value="1"/>
</dbReference>
<evidence type="ECO:0000256" key="12">
    <source>
        <dbReference type="ARBA" id="ARBA00023204"/>
    </source>
</evidence>
<dbReference type="NCBIfam" id="TIGR01084">
    <property type="entry name" value="mutY"/>
    <property type="match status" value="1"/>
</dbReference>
<organism evidence="16 17">
    <name type="scientific">Dokdonella immobilis</name>
    <dbReference type="NCBI Taxonomy" id="578942"/>
    <lineage>
        <taxon>Bacteria</taxon>
        <taxon>Pseudomonadati</taxon>
        <taxon>Pseudomonadota</taxon>
        <taxon>Gammaproteobacteria</taxon>
        <taxon>Lysobacterales</taxon>
        <taxon>Rhodanobacteraceae</taxon>
        <taxon>Dokdonella</taxon>
    </lineage>
</organism>
<keyword evidence="10 14" id="KW-0408">Iron</keyword>
<keyword evidence="8 14" id="KW-0227">DNA damage</keyword>
<keyword evidence="17" id="KW-1185">Reference proteome</keyword>
<evidence type="ECO:0000256" key="3">
    <source>
        <dbReference type="ARBA" id="ARBA00008343"/>
    </source>
</evidence>
<evidence type="ECO:0000259" key="15">
    <source>
        <dbReference type="SMART" id="SM00478"/>
    </source>
</evidence>
<sequence length="373" mass="41672">MRVGFCLCFPFEPAITMDSFAKYLLAWFDVHGRSNLPWQHPRTPYRVWLSEVMLQQTQVRTVIPYFERFVLALPTLIDLANTPQDRVLGLWSGLGYYSRARNLHRCAQMCVEQHNGELPDAMEALAALPGIGRSTAAAILAQAHDQSHAILDGNVRRVLARFHGLHGWPGQSAVQAELWRLAESHTPSRRVADYTQAIMDLGALVCTRSKPRCSECPLSGDCVARREGLTAQLPQPKPQKKIPTRELTMLIVRDHEGRILLERRPPTGVWARLWSLPQGDSLESASQSLSAAHAFANGRLSVLPEFAHAFSHYKLKVTPMLLQIETPEPKIADNPDRDWFASHELAELGLPAPVRKLLASLPPETEPCEPSTA</sequence>
<dbReference type="GO" id="GO:0006284">
    <property type="term" value="P:base-excision repair"/>
    <property type="evidence" value="ECO:0007669"/>
    <property type="project" value="UniProtKB-UniRule"/>
</dbReference>
<reference evidence="16 17" key="1">
    <citation type="submission" date="2016-10" db="EMBL/GenBank/DDBJ databases">
        <authorList>
            <person name="de Groot N.N."/>
        </authorList>
    </citation>
    <scope>NUCLEOTIDE SEQUENCE [LARGE SCALE GENOMIC DNA]</scope>
    <source>
        <strain evidence="16 17">CGMCC 1.7659</strain>
    </source>
</reference>